<dbReference type="EMBL" id="WTPW01002076">
    <property type="protein sequence ID" value="KAF0398997.1"/>
    <property type="molecule type" value="Genomic_DNA"/>
</dbReference>
<organism evidence="2 3">
    <name type="scientific">Gigaspora margarita</name>
    <dbReference type="NCBI Taxonomy" id="4874"/>
    <lineage>
        <taxon>Eukaryota</taxon>
        <taxon>Fungi</taxon>
        <taxon>Fungi incertae sedis</taxon>
        <taxon>Mucoromycota</taxon>
        <taxon>Glomeromycotina</taxon>
        <taxon>Glomeromycetes</taxon>
        <taxon>Diversisporales</taxon>
        <taxon>Gigasporaceae</taxon>
        <taxon>Gigaspora</taxon>
    </lineage>
</organism>
<keyword evidence="2" id="KW-0808">Transferase</keyword>
<keyword evidence="2" id="KW-0723">Serine/threonine-protein kinase</keyword>
<evidence type="ECO:0000256" key="1">
    <source>
        <dbReference type="SAM" id="MobiDB-lite"/>
    </source>
</evidence>
<dbReference type="OrthoDB" id="2503928at2759"/>
<sequence length="357" mass="39855">MQNECTSRGTTPLGKFSKFFKRLYRKKPKPTCQISGCSNLCAKKKDKFCSASCKSSSIFSPTLLNSESSAIELNNDFQKTSTTPTPVITITPVQANPPATSSFFTRILERKKSTESELSGDDDDLSSNGKNNPKKSRKRLFLAPKATYSQSTISSNASSDLTDSAYESTSLEPESPSPKKSKKKNLGKTIMTELKPSDEDYKEVTKMFQVGLPKSNILGIFKLQMPSRLLNDHETYKDKIADSIFTSRDKVTHRMFHGTKHPDKCDPQRFIKNQNAKFCKSDCGFCGIARGGNQSKFSNYNGKMWFANNSITSLGYCGTLNIKTMFVVDVIAERYEGILIVRDNAATIPKYLIIFKN</sequence>
<accession>A0A8H4A1Q3</accession>
<proteinExistence type="predicted"/>
<gene>
    <name evidence="2" type="ORF">F8M41_009803</name>
</gene>
<protein>
    <submittedName>
        <fullName evidence="2">Serine/threonine protein kinase</fullName>
    </submittedName>
</protein>
<keyword evidence="3" id="KW-1185">Reference proteome</keyword>
<name>A0A8H4A1Q3_GIGMA</name>
<dbReference type="AlphaFoldDB" id="A0A8H4A1Q3"/>
<dbReference type="SUPFAM" id="SSF56399">
    <property type="entry name" value="ADP-ribosylation"/>
    <property type="match status" value="1"/>
</dbReference>
<feature type="compositionally biased region" description="Polar residues" evidence="1">
    <location>
        <begin position="147"/>
        <end position="166"/>
    </location>
</feature>
<feature type="region of interest" description="Disordered" evidence="1">
    <location>
        <begin position="113"/>
        <end position="191"/>
    </location>
</feature>
<reference evidence="2 3" key="1">
    <citation type="journal article" date="2019" name="Environ. Microbiol.">
        <title>At the nexus of three kingdoms: the genome of the mycorrhizal fungus Gigaspora margarita provides insights into plant, endobacterial and fungal interactions.</title>
        <authorList>
            <person name="Venice F."/>
            <person name="Ghignone S."/>
            <person name="Salvioli di Fossalunga A."/>
            <person name="Amselem J."/>
            <person name="Novero M."/>
            <person name="Xianan X."/>
            <person name="Sedzielewska Toro K."/>
            <person name="Morin E."/>
            <person name="Lipzen A."/>
            <person name="Grigoriev I.V."/>
            <person name="Henrissat B."/>
            <person name="Martin F.M."/>
            <person name="Bonfante P."/>
        </authorList>
    </citation>
    <scope>NUCLEOTIDE SEQUENCE [LARGE SCALE GENOMIC DNA]</scope>
    <source>
        <strain evidence="2 3">BEG34</strain>
    </source>
</reference>
<evidence type="ECO:0000313" key="3">
    <source>
        <dbReference type="Proteomes" id="UP000439903"/>
    </source>
</evidence>
<dbReference type="Gene3D" id="3.90.228.10">
    <property type="match status" value="1"/>
</dbReference>
<dbReference type="Proteomes" id="UP000439903">
    <property type="component" value="Unassembled WGS sequence"/>
</dbReference>
<dbReference type="GO" id="GO:0004674">
    <property type="term" value="F:protein serine/threonine kinase activity"/>
    <property type="evidence" value="ECO:0007669"/>
    <property type="project" value="UniProtKB-KW"/>
</dbReference>
<evidence type="ECO:0000313" key="2">
    <source>
        <dbReference type="EMBL" id="KAF0398997.1"/>
    </source>
</evidence>
<comment type="caution">
    <text evidence="2">The sequence shown here is derived from an EMBL/GenBank/DDBJ whole genome shotgun (WGS) entry which is preliminary data.</text>
</comment>
<keyword evidence="2" id="KW-0418">Kinase</keyword>